<dbReference type="SUPFAM" id="SSF51182">
    <property type="entry name" value="RmlC-like cupins"/>
    <property type="match status" value="1"/>
</dbReference>
<dbReference type="CDD" id="cd02223">
    <property type="entry name" value="cupin_Bh2720-like"/>
    <property type="match status" value="1"/>
</dbReference>
<reference evidence="3" key="1">
    <citation type="submission" date="2015-01" db="EMBL/GenBank/DDBJ databases">
        <title>The Genome Sequence of Cryptococcus gattii CA1280.</title>
        <authorList>
            <consortium name="The Broad Institute Genomics Platform"/>
            <person name="Cuomo C."/>
            <person name="Litvintseva A."/>
            <person name="Chen Y."/>
            <person name="Heitman J."/>
            <person name="Sun S."/>
            <person name="Springer D."/>
            <person name="Dromer F."/>
            <person name="Young S."/>
            <person name="Zeng Q."/>
            <person name="Gargeya S."/>
            <person name="Abouelleil A."/>
            <person name="Alvarado L."/>
            <person name="Chapman S.B."/>
            <person name="Gainer-Dewar J."/>
            <person name="Goldberg J."/>
            <person name="Griggs A."/>
            <person name="Gujja S."/>
            <person name="Hansen M."/>
            <person name="Howarth C."/>
            <person name="Imamovic A."/>
            <person name="Larimer J."/>
            <person name="Murphy C."/>
            <person name="Naylor J."/>
            <person name="Pearson M."/>
            <person name="Priest M."/>
            <person name="Roberts A."/>
            <person name="Saif S."/>
            <person name="Shea T."/>
            <person name="Sykes S."/>
            <person name="Wortman J."/>
            <person name="Nusbaum C."/>
            <person name="Birren B."/>
        </authorList>
    </citation>
    <scope>NUCLEOTIDE SEQUENCE [LARGE SCALE GENOMIC DNA]</scope>
    <source>
        <strain evidence="3">CA1280</strain>
    </source>
</reference>
<keyword evidence="3" id="KW-0413">Isomerase</keyword>
<evidence type="ECO:0000313" key="3">
    <source>
        <dbReference type="EMBL" id="KIR49697.1"/>
    </source>
</evidence>
<proteinExistence type="predicted"/>
<dbReference type="PANTHER" id="PTHR43346">
    <property type="entry name" value="LIGAND BINDING DOMAIN PROTEIN, PUTATIVE (AFU_ORTHOLOGUE AFUA_6G14370)-RELATED"/>
    <property type="match status" value="1"/>
</dbReference>
<dbReference type="InterPro" id="IPR052538">
    <property type="entry name" value="Flavonoid_dioxygenase-like"/>
</dbReference>
<feature type="compositionally biased region" description="Basic and acidic residues" evidence="1">
    <location>
        <begin position="168"/>
        <end position="177"/>
    </location>
</feature>
<evidence type="ECO:0000256" key="1">
    <source>
        <dbReference type="SAM" id="MobiDB-lite"/>
    </source>
</evidence>
<protein>
    <submittedName>
        <fullName evidence="3">Mannose-6-phosphate isomerase</fullName>
    </submittedName>
</protein>
<dbReference type="GO" id="GO:0016853">
    <property type="term" value="F:isomerase activity"/>
    <property type="evidence" value="ECO:0007669"/>
    <property type="project" value="UniProtKB-KW"/>
</dbReference>
<sequence>MPLTSVTRVVSKSILGAPSTSTARRLTTTVPRFGRMSPPAHKMAHFPRITSSLPSEHSDFRTVMWTGESSQLVLMTIPVGGEIGEEIHHVDQHLVFTSGTAKAIVGGEEKEIKAADLVIVPQGTKHNFINTGPTPLCLFTVYAPAEHAEATVNRTKEEGDELEEEGKDEPPEWAVRK</sequence>
<feature type="compositionally biased region" description="Acidic residues" evidence="1">
    <location>
        <begin position="158"/>
        <end position="167"/>
    </location>
</feature>
<dbReference type="InterPro" id="IPR014710">
    <property type="entry name" value="RmlC-like_jellyroll"/>
</dbReference>
<evidence type="ECO:0000259" key="2">
    <source>
        <dbReference type="Pfam" id="PF07883"/>
    </source>
</evidence>
<dbReference type="InterPro" id="IPR013096">
    <property type="entry name" value="Cupin_2"/>
</dbReference>
<dbReference type="OrthoDB" id="1161823at2759"/>
<dbReference type="Pfam" id="PF07883">
    <property type="entry name" value="Cupin_2"/>
    <property type="match status" value="1"/>
</dbReference>
<dbReference type="HOGENOM" id="CLU_090569_0_0_1"/>
<dbReference type="Gene3D" id="2.60.120.10">
    <property type="entry name" value="Jelly Rolls"/>
    <property type="match status" value="1"/>
</dbReference>
<organism evidence="3">
    <name type="scientific">Cryptococcus bacillisporus CA1280</name>
    <dbReference type="NCBI Taxonomy" id="1296109"/>
    <lineage>
        <taxon>Eukaryota</taxon>
        <taxon>Fungi</taxon>
        <taxon>Dikarya</taxon>
        <taxon>Basidiomycota</taxon>
        <taxon>Agaricomycotina</taxon>
        <taxon>Tremellomycetes</taxon>
        <taxon>Tremellales</taxon>
        <taxon>Cryptococcaceae</taxon>
        <taxon>Cryptococcus</taxon>
        <taxon>Cryptococcus gattii species complex</taxon>
    </lineage>
</organism>
<gene>
    <name evidence="3" type="ORF">I312_00787</name>
</gene>
<accession>A0A0D0TSR3</accession>
<feature type="region of interest" description="Disordered" evidence="1">
    <location>
        <begin position="154"/>
        <end position="177"/>
    </location>
</feature>
<name>A0A0D0TSR3_CRYGA</name>
<dbReference type="InterPro" id="IPR011051">
    <property type="entry name" value="RmlC_Cupin_sf"/>
</dbReference>
<dbReference type="EMBL" id="KN847974">
    <property type="protein sequence ID" value="KIR49697.1"/>
    <property type="molecule type" value="Genomic_DNA"/>
</dbReference>
<feature type="domain" description="Cupin type-2" evidence="2">
    <location>
        <begin position="74"/>
        <end position="142"/>
    </location>
</feature>
<dbReference type="AlphaFoldDB" id="A0A0D0TSR3"/>
<dbReference type="PANTHER" id="PTHR43346:SF1">
    <property type="entry name" value="QUERCETIN 2,3-DIOXYGENASE-RELATED"/>
    <property type="match status" value="1"/>
</dbReference>